<evidence type="ECO:0000259" key="7">
    <source>
        <dbReference type="PROSITE" id="PS50049"/>
    </source>
</evidence>
<dbReference type="PANTHER" id="PTHR11471:SF13">
    <property type="entry name" value="TNF FAMILY PROFILE DOMAIN-CONTAINING PROTEIN"/>
    <property type="match status" value="1"/>
</dbReference>
<organism evidence="8 9">
    <name type="scientific">Nematostella vectensis</name>
    <name type="common">Starlet sea anemone</name>
    <dbReference type="NCBI Taxonomy" id="45351"/>
    <lineage>
        <taxon>Eukaryota</taxon>
        <taxon>Metazoa</taxon>
        <taxon>Cnidaria</taxon>
        <taxon>Anthozoa</taxon>
        <taxon>Hexacorallia</taxon>
        <taxon>Actiniaria</taxon>
        <taxon>Edwardsiidae</taxon>
        <taxon>Nematostella</taxon>
    </lineage>
</organism>
<dbReference type="PANTHER" id="PTHR11471">
    <property type="entry name" value="TUMOR NECROSIS FACTOR FAMILY MEMBER"/>
    <property type="match status" value="1"/>
</dbReference>
<evidence type="ECO:0000256" key="5">
    <source>
        <dbReference type="SAM" id="MobiDB-lite"/>
    </source>
</evidence>
<name>A7RR09_NEMVE</name>
<proteinExistence type="inferred from homology"/>
<dbReference type="InterPro" id="IPR008983">
    <property type="entry name" value="Tumour_necrosis_fac-like_dom"/>
</dbReference>
<feature type="region of interest" description="Disordered" evidence="5">
    <location>
        <begin position="155"/>
        <end position="183"/>
    </location>
</feature>
<dbReference type="GO" id="GO:0016020">
    <property type="term" value="C:membrane"/>
    <property type="evidence" value="ECO:0007669"/>
    <property type="project" value="UniProtKB-SubCell"/>
</dbReference>
<keyword evidence="4" id="KW-0472">Membrane</keyword>
<keyword evidence="3" id="KW-0202">Cytokine</keyword>
<comment type="subcellular location">
    <subcellularLocation>
        <location evidence="1">Membrane</location>
    </subcellularLocation>
</comment>
<evidence type="ECO:0000256" key="2">
    <source>
        <dbReference type="ARBA" id="ARBA00008670"/>
    </source>
</evidence>
<protein>
    <recommendedName>
        <fullName evidence="7">THD domain-containing protein</fullName>
    </recommendedName>
</protein>
<dbReference type="EMBL" id="DS469530">
    <property type="protein sequence ID" value="EDO46031.1"/>
    <property type="molecule type" value="Genomic_DNA"/>
</dbReference>
<keyword evidence="9" id="KW-1185">Reference proteome</keyword>
<evidence type="ECO:0000313" key="9">
    <source>
        <dbReference type="Proteomes" id="UP000001593"/>
    </source>
</evidence>
<feature type="compositionally biased region" description="Pro residues" evidence="5">
    <location>
        <begin position="165"/>
        <end position="177"/>
    </location>
</feature>
<dbReference type="GO" id="GO:0043123">
    <property type="term" value="P:positive regulation of canonical NF-kappaB signal transduction"/>
    <property type="evidence" value="ECO:0000318"/>
    <property type="project" value="GO_Central"/>
</dbReference>
<dbReference type="GO" id="GO:0007166">
    <property type="term" value="P:cell surface receptor signaling pathway"/>
    <property type="evidence" value="ECO:0000318"/>
    <property type="project" value="GO_Central"/>
</dbReference>
<dbReference type="GO" id="GO:0005125">
    <property type="term" value="F:cytokine activity"/>
    <property type="evidence" value="ECO:0000318"/>
    <property type="project" value="GO_Central"/>
</dbReference>
<feature type="signal peptide" evidence="6">
    <location>
        <begin position="1"/>
        <end position="26"/>
    </location>
</feature>
<dbReference type="GO" id="GO:0005615">
    <property type="term" value="C:extracellular space"/>
    <property type="evidence" value="ECO:0000318"/>
    <property type="project" value="GO_Central"/>
</dbReference>
<reference evidence="8 9" key="1">
    <citation type="journal article" date="2007" name="Science">
        <title>Sea anemone genome reveals ancestral eumetazoan gene repertoire and genomic organization.</title>
        <authorList>
            <person name="Putnam N.H."/>
            <person name="Srivastava M."/>
            <person name="Hellsten U."/>
            <person name="Dirks B."/>
            <person name="Chapman J."/>
            <person name="Salamov A."/>
            <person name="Terry A."/>
            <person name="Shapiro H."/>
            <person name="Lindquist E."/>
            <person name="Kapitonov V.V."/>
            <person name="Jurka J."/>
            <person name="Genikhovich G."/>
            <person name="Grigoriev I.V."/>
            <person name="Lucas S.M."/>
            <person name="Steele R.E."/>
            <person name="Finnerty J.R."/>
            <person name="Technau U."/>
            <person name="Martindale M.Q."/>
            <person name="Rokhsar D.S."/>
        </authorList>
    </citation>
    <scope>NUCLEOTIDE SEQUENCE [LARGE SCALE GENOMIC DNA]</scope>
    <source>
        <strain evidence="9">CH2 X CH6</strain>
    </source>
</reference>
<evidence type="ECO:0000256" key="4">
    <source>
        <dbReference type="ARBA" id="ARBA00023136"/>
    </source>
</evidence>
<dbReference type="HOGENOM" id="CLU_919197_0_0_1"/>
<comment type="similarity">
    <text evidence="2">Belongs to the tumor necrosis factor family.</text>
</comment>
<gene>
    <name evidence="8" type="ORF">NEMVEDRAFT_v1g200817</name>
</gene>
<feature type="domain" description="THD" evidence="7">
    <location>
        <begin position="180"/>
        <end position="303"/>
    </location>
</feature>
<evidence type="ECO:0000313" key="8">
    <source>
        <dbReference type="EMBL" id="EDO46031.1"/>
    </source>
</evidence>
<evidence type="ECO:0000256" key="3">
    <source>
        <dbReference type="ARBA" id="ARBA00022514"/>
    </source>
</evidence>
<keyword evidence="6" id="KW-0732">Signal</keyword>
<evidence type="ECO:0000256" key="6">
    <source>
        <dbReference type="SAM" id="SignalP"/>
    </source>
</evidence>
<dbReference type="Pfam" id="PF00229">
    <property type="entry name" value="TNF"/>
    <property type="match status" value="1"/>
</dbReference>
<sequence length="303" mass="33011">MEMQKIILAIATSFLISVSRLGVAEGVSAAKRDIRVNFSSLAKSRLIKMFCVTKGNSFYHKDDVRVFQDQRHLVDLQTLRDLVKTIVPLLKGKDGMDGRNGKDGIEGKDGMDRSNGKDGIECPRTFETPCHIKTLGELVKTIVFLLKGKDGMYRRNGKDGIEGPPGLPGPPGPPGPQGLPAKERHNTFTKDYFQMFGNWSLTPSTSHVADGMHGDSSYIIIPRAGRYFIYCQLYFLEEHSQPAGFDIVVNGLNIATKISQAGQSAYVGGVFLMQELAAISVVTRGAGIILGDPALTFFGATNV</sequence>
<dbReference type="Gene3D" id="2.60.120.40">
    <property type="match status" value="1"/>
</dbReference>
<dbReference type="PROSITE" id="PS50049">
    <property type="entry name" value="THD_2"/>
    <property type="match status" value="1"/>
</dbReference>
<dbReference type="Proteomes" id="UP000001593">
    <property type="component" value="Unassembled WGS sequence"/>
</dbReference>
<accession>A7RR09</accession>
<dbReference type="AlphaFoldDB" id="A7RR09"/>
<dbReference type="GO" id="GO:0005164">
    <property type="term" value="F:tumor necrosis factor receptor binding"/>
    <property type="evidence" value="ECO:0007669"/>
    <property type="project" value="InterPro"/>
</dbReference>
<dbReference type="GO" id="GO:0006955">
    <property type="term" value="P:immune response"/>
    <property type="evidence" value="ECO:0007669"/>
    <property type="project" value="InterPro"/>
</dbReference>
<feature type="chain" id="PRO_5002713738" description="THD domain-containing protein" evidence="6">
    <location>
        <begin position="27"/>
        <end position="303"/>
    </location>
</feature>
<dbReference type="InParanoid" id="A7RR09"/>
<feature type="region of interest" description="Disordered" evidence="5">
    <location>
        <begin position="97"/>
        <end position="120"/>
    </location>
</feature>
<dbReference type="SUPFAM" id="SSF49842">
    <property type="entry name" value="TNF-like"/>
    <property type="match status" value="1"/>
</dbReference>
<dbReference type="InterPro" id="IPR006052">
    <property type="entry name" value="TNF_dom"/>
</dbReference>
<dbReference type="GO" id="GO:2001238">
    <property type="term" value="P:positive regulation of extrinsic apoptotic signaling pathway"/>
    <property type="evidence" value="ECO:0000318"/>
    <property type="project" value="GO_Central"/>
</dbReference>
<evidence type="ECO:0000256" key="1">
    <source>
        <dbReference type="ARBA" id="ARBA00004370"/>
    </source>
</evidence>